<dbReference type="EMBL" id="BAABGL010000006">
    <property type="protein sequence ID" value="GAA4388736.1"/>
    <property type="molecule type" value="Genomic_DNA"/>
</dbReference>
<dbReference type="InterPro" id="IPR013216">
    <property type="entry name" value="Methyltransf_11"/>
</dbReference>
<keyword evidence="2 5" id="KW-0489">Methyltransferase</keyword>
<dbReference type="InterPro" id="IPR051052">
    <property type="entry name" value="Diverse_substrate_MTase"/>
</dbReference>
<protein>
    <submittedName>
        <fullName evidence="5">Class I SAM-dependent methyltransferase</fullName>
    </submittedName>
</protein>
<evidence type="ECO:0000256" key="2">
    <source>
        <dbReference type="ARBA" id="ARBA00022603"/>
    </source>
</evidence>
<evidence type="ECO:0000256" key="1">
    <source>
        <dbReference type="ARBA" id="ARBA00008361"/>
    </source>
</evidence>
<dbReference type="CDD" id="cd02440">
    <property type="entry name" value="AdoMet_MTases"/>
    <property type="match status" value="1"/>
</dbReference>
<dbReference type="Gene3D" id="3.40.50.150">
    <property type="entry name" value="Vaccinia Virus protein VP39"/>
    <property type="match status" value="1"/>
</dbReference>
<reference evidence="6" key="1">
    <citation type="journal article" date="2019" name="Int. J. Syst. Evol. Microbiol.">
        <title>The Global Catalogue of Microorganisms (GCM) 10K type strain sequencing project: providing services to taxonomists for standard genome sequencing and annotation.</title>
        <authorList>
            <consortium name="The Broad Institute Genomics Platform"/>
            <consortium name="The Broad Institute Genome Sequencing Center for Infectious Disease"/>
            <person name="Wu L."/>
            <person name="Ma J."/>
        </authorList>
    </citation>
    <scope>NUCLEOTIDE SEQUENCE [LARGE SCALE GENOMIC DNA]</scope>
    <source>
        <strain evidence="6">JCM 17808</strain>
    </source>
</reference>
<dbReference type="GO" id="GO:0032259">
    <property type="term" value="P:methylation"/>
    <property type="evidence" value="ECO:0007669"/>
    <property type="project" value="UniProtKB-KW"/>
</dbReference>
<proteinExistence type="inferred from homology"/>
<dbReference type="InterPro" id="IPR029063">
    <property type="entry name" value="SAM-dependent_MTases_sf"/>
</dbReference>
<comment type="similarity">
    <text evidence="1">Belongs to the methyltransferase superfamily.</text>
</comment>
<dbReference type="PANTHER" id="PTHR44942:SF4">
    <property type="entry name" value="METHYLTRANSFERASE TYPE 11 DOMAIN-CONTAINING PROTEIN"/>
    <property type="match status" value="1"/>
</dbReference>
<dbReference type="Pfam" id="PF08241">
    <property type="entry name" value="Methyltransf_11"/>
    <property type="match status" value="1"/>
</dbReference>
<dbReference type="PANTHER" id="PTHR44942">
    <property type="entry name" value="METHYLTRANSF_11 DOMAIN-CONTAINING PROTEIN"/>
    <property type="match status" value="1"/>
</dbReference>
<name>A0ABP8JCU7_9MICO</name>
<dbReference type="Proteomes" id="UP001500642">
    <property type="component" value="Unassembled WGS sequence"/>
</dbReference>
<organism evidence="5 6">
    <name type="scientific">Brevibacterium pityocampae</name>
    <dbReference type="NCBI Taxonomy" id="506594"/>
    <lineage>
        <taxon>Bacteria</taxon>
        <taxon>Bacillati</taxon>
        <taxon>Actinomycetota</taxon>
        <taxon>Actinomycetes</taxon>
        <taxon>Micrococcales</taxon>
        <taxon>Brevibacteriaceae</taxon>
        <taxon>Brevibacterium</taxon>
    </lineage>
</organism>
<keyword evidence="6" id="KW-1185">Reference proteome</keyword>
<dbReference type="GO" id="GO:0008168">
    <property type="term" value="F:methyltransferase activity"/>
    <property type="evidence" value="ECO:0007669"/>
    <property type="project" value="UniProtKB-KW"/>
</dbReference>
<comment type="caution">
    <text evidence="5">The sequence shown here is derived from an EMBL/GenBank/DDBJ whole genome shotgun (WGS) entry which is preliminary data.</text>
</comment>
<gene>
    <name evidence="5" type="ORF">GCM10023167_13790</name>
</gene>
<evidence type="ECO:0000256" key="3">
    <source>
        <dbReference type="ARBA" id="ARBA00022679"/>
    </source>
</evidence>
<evidence type="ECO:0000313" key="5">
    <source>
        <dbReference type="EMBL" id="GAA4388736.1"/>
    </source>
</evidence>
<evidence type="ECO:0000313" key="6">
    <source>
        <dbReference type="Proteomes" id="UP001500642"/>
    </source>
</evidence>
<feature type="domain" description="Methyltransferase type 11" evidence="4">
    <location>
        <begin position="48"/>
        <end position="133"/>
    </location>
</feature>
<sequence length="250" mass="27181">MAGPRMPAAGREAHGRCFGTAADVYDAVRPGYPDALVDAIAADGGAVLDLAAGTGKLTRPLLERGLEVVAVDPDGQALARNPARGILGTGESIPLADGSVDLVTVAQAWHWLDPERSAAEIARVLRPGGVLWIVLNQLDVRVDWVLRLSRIMHAGDVYRPHWRPELGPGFGRVEARLDEFSTPVGVDDIVDLAATRSYWLRSPRHIRKRVEANLRDYFAEEHPVALGTRLDLPYLCLSYRAQRLTDAGSA</sequence>
<keyword evidence="3" id="KW-0808">Transferase</keyword>
<evidence type="ECO:0000259" key="4">
    <source>
        <dbReference type="Pfam" id="PF08241"/>
    </source>
</evidence>
<dbReference type="RefSeq" id="WP_345030988.1">
    <property type="nucleotide sequence ID" value="NZ_BAABGL010000006.1"/>
</dbReference>
<accession>A0ABP8JCU7</accession>
<dbReference type="SUPFAM" id="SSF53335">
    <property type="entry name" value="S-adenosyl-L-methionine-dependent methyltransferases"/>
    <property type="match status" value="1"/>
</dbReference>